<evidence type="ECO:0000313" key="1">
    <source>
        <dbReference type="EMBL" id="EFA02428.1"/>
    </source>
</evidence>
<evidence type="ECO:0000313" key="2">
    <source>
        <dbReference type="Proteomes" id="UP000007266"/>
    </source>
</evidence>
<proteinExistence type="predicted"/>
<organism evidence="1 2">
    <name type="scientific">Tribolium castaneum</name>
    <name type="common">Red flour beetle</name>
    <dbReference type="NCBI Taxonomy" id="7070"/>
    <lineage>
        <taxon>Eukaryota</taxon>
        <taxon>Metazoa</taxon>
        <taxon>Ecdysozoa</taxon>
        <taxon>Arthropoda</taxon>
        <taxon>Hexapoda</taxon>
        <taxon>Insecta</taxon>
        <taxon>Pterygota</taxon>
        <taxon>Neoptera</taxon>
        <taxon>Endopterygota</taxon>
        <taxon>Coleoptera</taxon>
        <taxon>Polyphaga</taxon>
        <taxon>Cucujiformia</taxon>
        <taxon>Tenebrionidae</taxon>
        <taxon>Tenebrionidae incertae sedis</taxon>
        <taxon>Tribolium</taxon>
    </lineage>
</organism>
<gene>
    <name evidence="1" type="primary">GLEAN_08114</name>
    <name evidence="1" type="ORF">TcasGA2_TC008114</name>
</gene>
<protein>
    <submittedName>
        <fullName evidence="1">Uncharacterized protein</fullName>
    </submittedName>
</protein>
<sequence>MRTGHDYLLDRPISEPLFQSFDVMGRPPNSITSNRNKRAIYFRLVYGIGAQIQNLKVVNVNCNVIVFHLCIRACTFNTVDQREQKVLTTQRRVHNYRAQFAPKLEIDGVHVREPPGVFNNGGGATAAPPEPDDPLLLIYRDVSNRLNNQTDHYVRESIMLYQAAGGPWTT</sequence>
<name>D1ZZW3_TRICA</name>
<reference evidence="1 2" key="2">
    <citation type="journal article" date="2010" name="Nucleic Acids Res.">
        <title>BeetleBase in 2010: revisions to provide comprehensive genomic information for Tribolium castaneum.</title>
        <authorList>
            <person name="Kim H.S."/>
            <person name="Murphy T."/>
            <person name="Xia J."/>
            <person name="Caragea D."/>
            <person name="Park Y."/>
            <person name="Beeman R.W."/>
            <person name="Lorenzen M.D."/>
            <person name="Butcher S."/>
            <person name="Manak J.R."/>
            <person name="Brown S.J."/>
        </authorList>
    </citation>
    <scope>GENOME REANNOTATION</scope>
    <source>
        <strain evidence="1 2">Georgia GA2</strain>
    </source>
</reference>
<dbReference type="AlphaFoldDB" id="D1ZZW3"/>
<keyword evidence="2" id="KW-1185">Reference proteome</keyword>
<accession>D1ZZW3</accession>
<dbReference type="InParanoid" id="D1ZZW3"/>
<reference evidence="1 2" key="1">
    <citation type="journal article" date="2008" name="Nature">
        <title>The genome of the model beetle and pest Tribolium castaneum.</title>
        <authorList>
            <consortium name="Tribolium Genome Sequencing Consortium"/>
            <person name="Richards S."/>
            <person name="Gibbs R.A."/>
            <person name="Weinstock G.M."/>
            <person name="Brown S.J."/>
            <person name="Denell R."/>
            <person name="Beeman R.W."/>
            <person name="Gibbs R."/>
            <person name="Beeman R.W."/>
            <person name="Brown S.J."/>
            <person name="Bucher G."/>
            <person name="Friedrich M."/>
            <person name="Grimmelikhuijzen C.J."/>
            <person name="Klingler M."/>
            <person name="Lorenzen M."/>
            <person name="Richards S."/>
            <person name="Roth S."/>
            <person name="Schroder R."/>
            <person name="Tautz D."/>
            <person name="Zdobnov E.M."/>
            <person name="Muzny D."/>
            <person name="Gibbs R.A."/>
            <person name="Weinstock G.M."/>
            <person name="Attaway T."/>
            <person name="Bell S."/>
            <person name="Buhay C.J."/>
            <person name="Chandrabose M.N."/>
            <person name="Chavez D."/>
            <person name="Clerk-Blankenburg K.P."/>
            <person name="Cree A."/>
            <person name="Dao M."/>
            <person name="Davis C."/>
            <person name="Chacko J."/>
            <person name="Dinh H."/>
            <person name="Dugan-Rocha S."/>
            <person name="Fowler G."/>
            <person name="Garner T.T."/>
            <person name="Garnes J."/>
            <person name="Gnirke A."/>
            <person name="Hawes A."/>
            <person name="Hernandez J."/>
            <person name="Hines S."/>
            <person name="Holder M."/>
            <person name="Hume J."/>
            <person name="Jhangiani S.N."/>
            <person name="Joshi V."/>
            <person name="Khan Z.M."/>
            <person name="Jackson L."/>
            <person name="Kovar C."/>
            <person name="Kowis A."/>
            <person name="Lee S."/>
            <person name="Lewis L.R."/>
            <person name="Margolis J."/>
            <person name="Morgan M."/>
            <person name="Nazareth L.V."/>
            <person name="Nguyen N."/>
            <person name="Okwuonu G."/>
            <person name="Parker D."/>
            <person name="Richards S."/>
            <person name="Ruiz S.J."/>
            <person name="Santibanez J."/>
            <person name="Savard J."/>
            <person name="Scherer S.E."/>
            <person name="Schneider B."/>
            <person name="Sodergren E."/>
            <person name="Tautz D."/>
            <person name="Vattahil S."/>
            <person name="Villasana D."/>
            <person name="White C.S."/>
            <person name="Wright R."/>
            <person name="Park Y."/>
            <person name="Beeman R.W."/>
            <person name="Lord J."/>
            <person name="Oppert B."/>
            <person name="Lorenzen M."/>
            <person name="Brown S."/>
            <person name="Wang L."/>
            <person name="Savard J."/>
            <person name="Tautz D."/>
            <person name="Richards S."/>
            <person name="Weinstock G."/>
            <person name="Gibbs R.A."/>
            <person name="Liu Y."/>
            <person name="Worley K."/>
            <person name="Weinstock G."/>
            <person name="Elsik C.G."/>
            <person name="Reese J.T."/>
            <person name="Elhaik E."/>
            <person name="Landan G."/>
            <person name="Graur D."/>
            <person name="Arensburger P."/>
            <person name="Atkinson P."/>
            <person name="Beeman R.W."/>
            <person name="Beidler J."/>
            <person name="Brown S.J."/>
            <person name="Demuth J.P."/>
            <person name="Drury D.W."/>
            <person name="Du Y.Z."/>
            <person name="Fujiwara H."/>
            <person name="Lorenzen M."/>
            <person name="Maselli V."/>
            <person name="Osanai M."/>
            <person name="Park Y."/>
            <person name="Robertson H.M."/>
            <person name="Tu Z."/>
            <person name="Wang J.J."/>
            <person name="Wang S."/>
            <person name="Richards S."/>
            <person name="Song H."/>
            <person name="Zhang L."/>
            <person name="Sodergren E."/>
            <person name="Werner D."/>
            <person name="Stanke M."/>
            <person name="Morgenstern B."/>
            <person name="Solovyev V."/>
            <person name="Kosarev P."/>
            <person name="Brown G."/>
            <person name="Chen H.C."/>
            <person name="Ermolaeva O."/>
            <person name="Hlavina W."/>
            <person name="Kapustin Y."/>
            <person name="Kiryutin B."/>
            <person name="Kitts P."/>
            <person name="Maglott D."/>
            <person name="Pruitt K."/>
            <person name="Sapojnikov V."/>
            <person name="Souvorov A."/>
            <person name="Mackey A.J."/>
            <person name="Waterhouse R.M."/>
            <person name="Wyder S."/>
            <person name="Zdobnov E.M."/>
            <person name="Zdobnov E.M."/>
            <person name="Wyder S."/>
            <person name="Kriventseva E.V."/>
            <person name="Kadowaki T."/>
            <person name="Bork P."/>
            <person name="Aranda M."/>
            <person name="Bao R."/>
            <person name="Beermann A."/>
            <person name="Berns N."/>
            <person name="Bolognesi R."/>
            <person name="Bonneton F."/>
            <person name="Bopp D."/>
            <person name="Brown S.J."/>
            <person name="Bucher G."/>
            <person name="Butts T."/>
            <person name="Chaumot A."/>
            <person name="Denell R.E."/>
            <person name="Ferrier D.E."/>
            <person name="Friedrich M."/>
            <person name="Gordon C.M."/>
            <person name="Jindra M."/>
            <person name="Klingler M."/>
            <person name="Lan Q."/>
            <person name="Lattorff H.M."/>
            <person name="Laudet V."/>
            <person name="von Levetsow C."/>
            <person name="Liu Z."/>
            <person name="Lutz R."/>
            <person name="Lynch J.A."/>
            <person name="da Fonseca R.N."/>
            <person name="Posnien N."/>
            <person name="Reuter R."/>
            <person name="Roth S."/>
            <person name="Savard J."/>
            <person name="Schinko J.B."/>
            <person name="Schmitt C."/>
            <person name="Schoppmeier M."/>
            <person name="Schroder R."/>
            <person name="Shippy T.D."/>
            <person name="Simonnet F."/>
            <person name="Marques-Souza H."/>
            <person name="Tautz D."/>
            <person name="Tomoyasu Y."/>
            <person name="Trauner J."/>
            <person name="Van der Zee M."/>
            <person name="Vervoort M."/>
            <person name="Wittkopp N."/>
            <person name="Wimmer E.A."/>
            <person name="Yang X."/>
            <person name="Jones A.K."/>
            <person name="Sattelle D.B."/>
            <person name="Ebert P.R."/>
            <person name="Nelson D."/>
            <person name="Scott J.G."/>
            <person name="Beeman R.W."/>
            <person name="Muthukrishnan S."/>
            <person name="Kramer K.J."/>
            <person name="Arakane Y."/>
            <person name="Beeman R.W."/>
            <person name="Zhu Q."/>
            <person name="Hogenkamp D."/>
            <person name="Dixit R."/>
            <person name="Oppert B."/>
            <person name="Jiang H."/>
            <person name="Zou Z."/>
            <person name="Marshall J."/>
            <person name="Elpidina E."/>
            <person name="Vinokurov K."/>
            <person name="Oppert C."/>
            <person name="Zou Z."/>
            <person name="Evans J."/>
            <person name="Lu Z."/>
            <person name="Zhao P."/>
            <person name="Sumathipala N."/>
            <person name="Altincicek B."/>
            <person name="Vilcinskas A."/>
            <person name="Williams M."/>
            <person name="Hultmark D."/>
            <person name="Hetru C."/>
            <person name="Jiang H."/>
            <person name="Grimmelikhuijzen C.J."/>
            <person name="Hauser F."/>
            <person name="Cazzamali G."/>
            <person name="Williamson M."/>
            <person name="Park Y."/>
            <person name="Li B."/>
            <person name="Tanaka Y."/>
            <person name="Predel R."/>
            <person name="Neupert S."/>
            <person name="Schachtner J."/>
            <person name="Verleyen P."/>
            <person name="Raible F."/>
            <person name="Bork P."/>
            <person name="Friedrich M."/>
            <person name="Walden K.K."/>
            <person name="Robertson H.M."/>
            <person name="Angeli S."/>
            <person name="Foret S."/>
            <person name="Bucher G."/>
            <person name="Schuetz S."/>
            <person name="Maleszka R."/>
            <person name="Wimmer E.A."/>
            <person name="Beeman R.W."/>
            <person name="Lorenzen M."/>
            <person name="Tomoyasu Y."/>
            <person name="Miller S.C."/>
            <person name="Grossmann D."/>
            <person name="Bucher G."/>
        </authorList>
    </citation>
    <scope>NUCLEOTIDE SEQUENCE [LARGE SCALE GENOMIC DNA]</scope>
    <source>
        <strain evidence="1 2">Georgia GA2</strain>
    </source>
</reference>
<dbReference type="EMBL" id="KQ971338">
    <property type="protein sequence ID" value="EFA02428.1"/>
    <property type="molecule type" value="Genomic_DNA"/>
</dbReference>
<dbReference type="Proteomes" id="UP000007266">
    <property type="component" value="Linkage group 4"/>
</dbReference>
<dbReference type="HOGENOM" id="CLU_1572684_0_0_1"/>